<dbReference type="Gene3D" id="3.40.50.1000">
    <property type="entry name" value="HAD superfamily/HAD-like"/>
    <property type="match status" value="1"/>
</dbReference>
<organism evidence="1 2">
    <name type="scientific">Nonomuraea muscovyensis</name>
    <dbReference type="NCBI Taxonomy" id="1124761"/>
    <lineage>
        <taxon>Bacteria</taxon>
        <taxon>Bacillati</taxon>
        <taxon>Actinomycetota</taxon>
        <taxon>Actinomycetes</taxon>
        <taxon>Streptosporangiales</taxon>
        <taxon>Streptosporangiaceae</taxon>
        <taxon>Nonomuraea</taxon>
    </lineage>
</organism>
<protein>
    <submittedName>
        <fullName evidence="1">FMN phosphatase YigB (HAD superfamily)</fullName>
    </submittedName>
</protein>
<dbReference type="RefSeq" id="WP_185089526.1">
    <property type="nucleotide sequence ID" value="NZ_JACHJB010000004.1"/>
</dbReference>
<keyword evidence="2" id="KW-1185">Reference proteome</keyword>
<dbReference type="Proteomes" id="UP000583800">
    <property type="component" value="Unassembled WGS sequence"/>
</dbReference>
<evidence type="ECO:0000313" key="2">
    <source>
        <dbReference type="Proteomes" id="UP000583800"/>
    </source>
</evidence>
<reference evidence="1 2" key="1">
    <citation type="submission" date="2020-08" db="EMBL/GenBank/DDBJ databases">
        <title>Sequencing the genomes of 1000 actinobacteria strains.</title>
        <authorList>
            <person name="Klenk H.-P."/>
        </authorList>
    </citation>
    <scope>NUCLEOTIDE SEQUENCE [LARGE SCALE GENOMIC DNA]</scope>
    <source>
        <strain evidence="1 2">DSM 45913</strain>
    </source>
</reference>
<dbReference type="SUPFAM" id="SSF56784">
    <property type="entry name" value="HAD-like"/>
    <property type="match status" value="1"/>
</dbReference>
<sequence length="121" mass="13653">MREELTMLRAAGWRLALLTNCDRDLIAETRRRLEVPFDAVVTAANVGACKPADAHCTAYRESFEPDRWVHTAQSNVHDIVPAHRPDIRRGWINRRAERPTDPAIVQDELPALHGLLNVLGP</sequence>
<evidence type="ECO:0000313" key="1">
    <source>
        <dbReference type="EMBL" id="MBB6351835.1"/>
    </source>
</evidence>
<name>A0A7X0CB03_9ACTN</name>
<dbReference type="InterPro" id="IPR036412">
    <property type="entry name" value="HAD-like_sf"/>
</dbReference>
<dbReference type="AlphaFoldDB" id="A0A7X0CB03"/>
<dbReference type="EMBL" id="JACHJB010000004">
    <property type="protein sequence ID" value="MBB6351835.1"/>
    <property type="molecule type" value="Genomic_DNA"/>
</dbReference>
<proteinExistence type="predicted"/>
<accession>A0A7X0CB03</accession>
<comment type="caution">
    <text evidence="1">The sequence shown here is derived from an EMBL/GenBank/DDBJ whole genome shotgun (WGS) entry which is preliminary data.</text>
</comment>
<gene>
    <name evidence="1" type="ORF">FHU36_008418</name>
</gene>
<dbReference type="InterPro" id="IPR023214">
    <property type="entry name" value="HAD_sf"/>
</dbReference>